<dbReference type="AlphaFoldDB" id="A0A0L0HET4"/>
<dbReference type="RefSeq" id="XP_016607540.1">
    <property type="nucleotide sequence ID" value="XM_016753134.1"/>
</dbReference>
<reference evidence="1 2" key="1">
    <citation type="submission" date="2009-08" db="EMBL/GenBank/DDBJ databases">
        <title>The Genome Sequence of Spizellomyces punctatus strain DAOM BR117.</title>
        <authorList>
            <consortium name="The Broad Institute Genome Sequencing Platform"/>
            <person name="Russ C."/>
            <person name="Cuomo C."/>
            <person name="Shea T."/>
            <person name="Young S.K."/>
            <person name="Zeng Q."/>
            <person name="Koehrsen M."/>
            <person name="Haas B."/>
            <person name="Borodovsky M."/>
            <person name="Guigo R."/>
            <person name="Alvarado L."/>
            <person name="Berlin A."/>
            <person name="Bochicchio J."/>
            <person name="Borenstein D."/>
            <person name="Chapman S."/>
            <person name="Chen Z."/>
            <person name="Engels R."/>
            <person name="Freedman E."/>
            <person name="Gellesch M."/>
            <person name="Goldberg J."/>
            <person name="Griggs A."/>
            <person name="Gujja S."/>
            <person name="Heiman D."/>
            <person name="Hepburn T."/>
            <person name="Howarth C."/>
            <person name="Jen D."/>
            <person name="Larson L."/>
            <person name="Lewis B."/>
            <person name="Mehta T."/>
            <person name="Park D."/>
            <person name="Pearson M."/>
            <person name="Roberts A."/>
            <person name="Saif S."/>
            <person name="Shenoy N."/>
            <person name="Sisk P."/>
            <person name="Stolte C."/>
            <person name="Sykes S."/>
            <person name="Thomson T."/>
            <person name="Walk T."/>
            <person name="White J."/>
            <person name="Yandava C."/>
            <person name="Burger G."/>
            <person name="Gray M.W."/>
            <person name="Holland P.W.H."/>
            <person name="King N."/>
            <person name="Lang F.B.F."/>
            <person name="Roger A.J."/>
            <person name="Ruiz-Trillo I."/>
            <person name="Lander E."/>
            <person name="Nusbaum C."/>
        </authorList>
    </citation>
    <scope>NUCLEOTIDE SEQUENCE [LARGE SCALE GENOMIC DNA]</scope>
    <source>
        <strain evidence="1 2">DAOM BR117</strain>
    </source>
</reference>
<dbReference type="EMBL" id="KQ257457">
    <property type="protein sequence ID" value="KNC99500.1"/>
    <property type="molecule type" value="Genomic_DNA"/>
</dbReference>
<accession>A0A0L0HET4</accession>
<evidence type="ECO:0008006" key="3">
    <source>
        <dbReference type="Google" id="ProtNLM"/>
    </source>
</evidence>
<dbReference type="EMBL" id="KQ257457">
    <property type="protein sequence ID" value="KNC99499.1"/>
    <property type="molecule type" value="Genomic_DNA"/>
</dbReference>
<dbReference type="CDD" id="cd09917">
    <property type="entry name" value="F-box_SF"/>
    <property type="match status" value="1"/>
</dbReference>
<dbReference type="GeneID" id="27688321"/>
<proteinExistence type="predicted"/>
<keyword evidence="2" id="KW-1185">Reference proteome</keyword>
<evidence type="ECO:0000313" key="1">
    <source>
        <dbReference type="EMBL" id="KNC99499.1"/>
    </source>
</evidence>
<dbReference type="InterPro" id="IPR036047">
    <property type="entry name" value="F-box-like_dom_sf"/>
</dbReference>
<dbReference type="SUPFAM" id="SSF81383">
    <property type="entry name" value="F-box domain"/>
    <property type="match status" value="1"/>
</dbReference>
<dbReference type="VEuPathDB" id="FungiDB:SPPG_04894"/>
<gene>
    <name evidence="1" type="ORF">SPPG_04894</name>
</gene>
<evidence type="ECO:0000313" key="2">
    <source>
        <dbReference type="Proteomes" id="UP000053201"/>
    </source>
</evidence>
<protein>
    <recommendedName>
        <fullName evidence="3">F-box domain-containing protein</fullName>
    </recommendedName>
</protein>
<name>A0A0L0HET4_SPIPD</name>
<dbReference type="RefSeq" id="XP_016607539.1">
    <property type="nucleotide sequence ID" value="XM_016753133.1"/>
</dbReference>
<sequence>MASHAHLCCLCGCPVADIYRDIQECEELDNDGFNSLRHGDGTWFKWGVALLSNMMSYPGMVDGHVLMVHEIYGGDIPEATYGPVYLPDFEDAAEDSDEDTPVGPFSTSGDAEYTGLDYLSGSAVIVHHRCLSLAVEWTNSESISDFFMSPTGSLLECSCMGRNIAYRDNTEDIVNNENKEEYDEHREHHFRNRRTKEASIAAVDSFGSLSVDYEAFERGRDWPRFMNDDDYRPENAWLLTRPDRFPELPLVATKCTPGVEQRQQHRSDDLARLPMEIILAILEFLISDERSFLHLQSASHFWRSFLVGDTGLLPQGVQALYRKRCAALAWVPTAVDVNRRAKQFDAVLDTGEPIDWKSYHIACSRSPSMRNRNRMYRKMCDVYDLIHGGEGRRRVYNAFVKRMWARGYGEDQFQMI</sequence>
<organism evidence="1 2">
    <name type="scientific">Spizellomyces punctatus (strain DAOM BR117)</name>
    <dbReference type="NCBI Taxonomy" id="645134"/>
    <lineage>
        <taxon>Eukaryota</taxon>
        <taxon>Fungi</taxon>
        <taxon>Fungi incertae sedis</taxon>
        <taxon>Chytridiomycota</taxon>
        <taxon>Chytridiomycota incertae sedis</taxon>
        <taxon>Chytridiomycetes</taxon>
        <taxon>Spizellomycetales</taxon>
        <taxon>Spizellomycetaceae</taxon>
        <taxon>Spizellomyces</taxon>
    </lineage>
</organism>
<dbReference type="OMA" id="YICASAD"/>
<dbReference type="Proteomes" id="UP000053201">
    <property type="component" value="Unassembled WGS sequence"/>
</dbReference>
<dbReference type="OrthoDB" id="2134166at2759"/>